<accession>I4YEX0</accession>
<proteinExistence type="inferred from homology"/>
<keyword evidence="4" id="KW-0819">tRNA processing</keyword>
<dbReference type="OrthoDB" id="10254665at2759"/>
<dbReference type="AlphaFoldDB" id="I4YEX0"/>
<dbReference type="RefSeq" id="XP_006957185.1">
    <property type="nucleotide sequence ID" value="XM_006957123.1"/>
</dbReference>
<dbReference type="eggNOG" id="KOG1416">
    <property type="taxonomic scope" value="Eukaryota"/>
</dbReference>
<evidence type="ECO:0000256" key="4">
    <source>
        <dbReference type="ARBA" id="ARBA00022694"/>
    </source>
</evidence>
<evidence type="ECO:0000256" key="1">
    <source>
        <dbReference type="ARBA" id="ARBA00004123"/>
    </source>
</evidence>
<dbReference type="Proteomes" id="UP000005242">
    <property type="component" value="Unassembled WGS sequence"/>
</dbReference>
<protein>
    <recommendedName>
        <fullName evidence="3">tRNA (adenine(58)-N(1))-methyltransferase non-catalytic subunit TRM6</fullName>
    </recommendedName>
    <alternativeName>
        <fullName evidence="6">tRNA(m1A58)-methyltransferase subunit TRM6</fullName>
    </alternativeName>
</protein>
<dbReference type="GO" id="GO:0030488">
    <property type="term" value="P:tRNA methylation"/>
    <property type="evidence" value="ECO:0007669"/>
    <property type="project" value="InterPro"/>
</dbReference>
<dbReference type="KEGG" id="wse:WALSEDRAFT_36484"/>
<reference evidence="7 8" key="1">
    <citation type="journal article" date="2012" name="Fungal Genet. Biol.">
        <title>The genome of the xerotolerant mold Wallemia sebi reveals adaptations to osmotic stress and suggests cryptic sexual reproduction.</title>
        <authorList>
            <person name="Padamsee M."/>
            <person name="Kumar T.K.A."/>
            <person name="Riley R."/>
            <person name="Binder M."/>
            <person name="Boyd A."/>
            <person name="Calvo A.M."/>
            <person name="Furukawa K."/>
            <person name="Hesse C."/>
            <person name="Hohmann S."/>
            <person name="James T.Y."/>
            <person name="LaButti K."/>
            <person name="Lapidus A."/>
            <person name="Lindquist E."/>
            <person name="Lucas S."/>
            <person name="Miller K."/>
            <person name="Shantappa S."/>
            <person name="Grigoriev I.V."/>
            <person name="Hibbett D.S."/>
            <person name="McLaughlin D.J."/>
            <person name="Spatafora J.W."/>
            <person name="Aime M.C."/>
        </authorList>
    </citation>
    <scope>NUCLEOTIDE SEQUENCE [LARGE SCALE GENOMIC DNA]</scope>
    <source>
        <strain evidence="8">ATCC MYA-4683 / CBS 633.66</strain>
    </source>
</reference>
<keyword evidence="8" id="KW-1185">Reference proteome</keyword>
<evidence type="ECO:0000313" key="7">
    <source>
        <dbReference type="EMBL" id="EIM22512.1"/>
    </source>
</evidence>
<gene>
    <name evidence="7" type="ORF">WALSEDRAFT_36484</name>
</gene>
<dbReference type="PANTHER" id="PTHR12945:SF0">
    <property type="entry name" value="TRNA (ADENINE(58)-N(1))-METHYLTRANSFERASE NON-CATALYTIC SUBUNIT TRM6"/>
    <property type="match status" value="1"/>
</dbReference>
<dbReference type="PANTHER" id="PTHR12945">
    <property type="entry name" value="TRANSLATION INITIATION FACTOR EIF3-RELATED"/>
    <property type="match status" value="1"/>
</dbReference>
<comment type="similarity">
    <text evidence="2">Belongs to the TRM6/GCD10 family.</text>
</comment>
<dbReference type="InParanoid" id="I4YEX0"/>
<organism evidence="7 8">
    <name type="scientific">Wallemia mellicola (strain ATCC MYA-4683 / CBS 633.66)</name>
    <name type="common">Wallemia sebi (CBS 633.66)</name>
    <dbReference type="NCBI Taxonomy" id="671144"/>
    <lineage>
        <taxon>Eukaryota</taxon>
        <taxon>Fungi</taxon>
        <taxon>Dikarya</taxon>
        <taxon>Basidiomycota</taxon>
        <taxon>Wallemiomycotina</taxon>
        <taxon>Wallemiomycetes</taxon>
        <taxon>Wallemiales</taxon>
        <taxon>Wallemiaceae</taxon>
        <taxon>Wallemia</taxon>
    </lineage>
</organism>
<dbReference type="Pfam" id="PF04189">
    <property type="entry name" value="Gcd10p"/>
    <property type="match status" value="1"/>
</dbReference>
<evidence type="ECO:0000256" key="3">
    <source>
        <dbReference type="ARBA" id="ARBA00021704"/>
    </source>
</evidence>
<dbReference type="GO" id="GO:0031515">
    <property type="term" value="C:tRNA (m1A) methyltransferase complex"/>
    <property type="evidence" value="ECO:0007669"/>
    <property type="project" value="InterPro"/>
</dbReference>
<dbReference type="STRING" id="671144.I4YEX0"/>
<dbReference type="HOGENOM" id="CLU_010916_1_0_1"/>
<sequence>MATKEDIERKYDIRCDFISEGDSVLIRLPSLQEKVIKLSKNGTANFGKFGKVAFSELVGKPYGLSYEIIEKDGKSTLKRMSHKAVDDIEDFEATNQFIEDDTTAITLLGEAEIDALKKGGVEGRQIIEQQIAAHGQFDLKTAYSKEKYLKKKEAKFLKFITPIAPTTFNVCEYHFNKNPSRIRDLRVDTLSQMLTLGNIQQGGRYLVVEETSGLLTAAILERLGGEGSVLLIHDADSPPNLDILESMNLPEESIRQSVRHLNWVTIEEDFVNPPLKLEAKEGGENWKSHHERDKILKRKEQLTALENLRKDFFDGDFDGLICASQYEPYGIVDKLHSRLSGSAPVVLHHPHLAVLTEAHMKLRNSRNFLSPVVSESWLRQYQVLPGRTHPNMQMSATGGYLLHTLRVFDDPLAHSVKAVKRRKTSDRN</sequence>
<comment type="subcellular location">
    <subcellularLocation>
        <location evidence="1">Nucleus</location>
    </subcellularLocation>
</comment>
<evidence type="ECO:0000256" key="2">
    <source>
        <dbReference type="ARBA" id="ARBA00008320"/>
    </source>
</evidence>
<dbReference type="GO" id="GO:0005634">
    <property type="term" value="C:nucleus"/>
    <property type="evidence" value="ECO:0007669"/>
    <property type="project" value="UniProtKB-SubCell"/>
</dbReference>
<keyword evidence="5" id="KW-0539">Nucleus</keyword>
<dbReference type="OMA" id="TRCRPYQ"/>
<dbReference type="InterPro" id="IPR017423">
    <property type="entry name" value="TRM6"/>
</dbReference>
<dbReference type="GeneID" id="18471964"/>
<evidence type="ECO:0000256" key="6">
    <source>
        <dbReference type="ARBA" id="ARBA00032319"/>
    </source>
</evidence>
<evidence type="ECO:0000256" key="5">
    <source>
        <dbReference type="ARBA" id="ARBA00023242"/>
    </source>
</evidence>
<name>I4YEX0_WALMC</name>
<evidence type="ECO:0000313" key="8">
    <source>
        <dbReference type="Proteomes" id="UP000005242"/>
    </source>
</evidence>
<dbReference type="FunCoup" id="I4YEX0">
    <property type="interactions" value="477"/>
</dbReference>
<dbReference type="EMBL" id="JH668227">
    <property type="protein sequence ID" value="EIM22512.1"/>
    <property type="molecule type" value="Genomic_DNA"/>
</dbReference>